<dbReference type="InterPro" id="IPR044068">
    <property type="entry name" value="CB"/>
</dbReference>
<evidence type="ECO:0000259" key="11">
    <source>
        <dbReference type="PROSITE" id="PS51900"/>
    </source>
</evidence>
<gene>
    <name evidence="12" type="ORF">C0W27_15920</name>
</gene>
<dbReference type="PANTHER" id="PTHR30349">
    <property type="entry name" value="PHAGE INTEGRASE-RELATED"/>
    <property type="match status" value="1"/>
</dbReference>
<feature type="domain" description="Core-binding (CB)" evidence="11">
    <location>
        <begin position="35"/>
        <end position="158"/>
    </location>
</feature>
<dbReference type="SUPFAM" id="SSF56349">
    <property type="entry name" value="DNA breaking-rejoining enzymes"/>
    <property type="match status" value="1"/>
</dbReference>
<dbReference type="PROSITE" id="PS51898">
    <property type="entry name" value="TYR_RECOMBINASE"/>
    <property type="match status" value="1"/>
</dbReference>
<comment type="caution">
    <text evidence="12">The sequence shown here is derived from an EMBL/GenBank/DDBJ whole genome shotgun (WGS) entry which is preliminary data.</text>
</comment>
<evidence type="ECO:0000256" key="1">
    <source>
        <dbReference type="ARBA" id="ARBA00004496"/>
    </source>
</evidence>
<evidence type="ECO:0008006" key="14">
    <source>
        <dbReference type="Google" id="ProtNLM"/>
    </source>
</evidence>
<protein>
    <recommendedName>
        <fullName evidence="14">Integrase</fullName>
    </recommendedName>
</protein>
<dbReference type="PANTHER" id="PTHR30349:SF77">
    <property type="entry name" value="TYROSINE RECOMBINASE XERC"/>
    <property type="match status" value="1"/>
</dbReference>
<keyword evidence="6 9" id="KW-0238">DNA-binding</keyword>
<keyword evidence="8" id="KW-0131">Cell cycle</keyword>
<evidence type="ECO:0000256" key="2">
    <source>
        <dbReference type="ARBA" id="ARBA00022490"/>
    </source>
</evidence>
<dbReference type="InterPro" id="IPR050090">
    <property type="entry name" value="Tyrosine_recombinase_XerCD"/>
</dbReference>
<dbReference type="PROSITE" id="PS51900">
    <property type="entry name" value="CB"/>
    <property type="match status" value="1"/>
</dbReference>
<evidence type="ECO:0000256" key="5">
    <source>
        <dbReference type="ARBA" id="ARBA00022908"/>
    </source>
</evidence>
<feature type="domain" description="Tyr recombinase" evidence="10">
    <location>
        <begin position="189"/>
        <end position="416"/>
    </location>
</feature>
<dbReference type="InterPro" id="IPR002104">
    <property type="entry name" value="Integrase_catalytic"/>
</dbReference>
<dbReference type="Gene3D" id="1.10.150.130">
    <property type="match status" value="1"/>
</dbReference>
<dbReference type="EMBL" id="PYOU01000014">
    <property type="protein sequence ID" value="PSX07055.1"/>
    <property type="molecule type" value="Genomic_DNA"/>
</dbReference>
<dbReference type="InterPro" id="IPR013762">
    <property type="entry name" value="Integrase-like_cat_sf"/>
</dbReference>
<evidence type="ECO:0000256" key="4">
    <source>
        <dbReference type="ARBA" id="ARBA00022829"/>
    </source>
</evidence>
<evidence type="ECO:0000256" key="8">
    <source>
        <dbReference type="ARBA" id="ARBA00023306"/>
    </source>
</evidence>
<keyword evidence="4" id="KW-0159">Chromosome partition</keyword>
<proteinExistence type="predicted"/>
<evidence type="ECO:0000256" key="3">
    <source>
        <dbReference type="ARBA" id="ARBA00022618"/>
    </source>
</evidence>
<evidence type="ECO:0000259" key="10">
    <source>
        <dbReference type="PROSITE" id="PS51898"/>
    </source>
</evidence>
<accession>A0ABX5H138</accession>
<dbReference type="RefSeq" id="WP_045152887.1">
    <property type="nucleotide sequence ID" value="NZ_JZSW01000007.1"/>
</dbReference>
<sequence>MKFYPFFLPHNHKDEIIKDCSDALFLVNEKIDTAFNTYEHAMSFLEEFIASVNNYDSYRNEINAFLNWAWFVECKDVRDINRNDINNYIRFTCSPPENLIASWSQPVLNESENGVYVLNPNWRPFTNKKKELGIPYSRKETTIKKTLSSLSSFYQFLNDCEVCEHNPPAIALRRLNVKNIHNFALSDDLKDKALSQSQVNAVFDYIKLQLNLNDNPAKWQRARFLFAFLVLAYPRRSEIAPRLNWSPSMSDFRCHNVNGKSVWTFFIPKSKNGQSREVILSDGLLTVLKEYRNFLGLSSLPRQNETNIPLFTRIKEATTGRQVGVLNANLSASQLGDVIVELFNLTADHMELSGADINEADDLRTRTIHSLRHTGISNDLAERSAKDVMKCSGHSSLQALAIYTSSRIEFRVEKLNHKDNIFKV</sequence>
<dbReference type="InterPro" id="IPR010998">
    <property type="entry name" value="Integrase_recombinase_N"/>
</dbReference>
<comment type="subcellular location">
    <subcellularLocation>
        <location evidence="1">Cytoplasm</location>
    </subcellularLocation>
</comment>
<name>A0ABX5H138_PHOAN</name>
<keyword evidence="2" id="KW-0963">Cytoplasm</keyword>
<dbReference type="InterPro" id="IPR011010">
    <property type="entry name" value="DNA_brk_join_enz"/>
</dbReference>
<keyword evidence="5" id="KW-0229">DNA integration</keyword>
<evidence type="ECO:0000256" key="7">
    <source>
        <dbReference type="ARBA" id="ARBA00023172"/>
    </source>
</evidence>
<organism evidence="12 13">
    <name type="scientific">Photobacterium angustum</name>
    <dbReference type="NCBI Taxonomy" id="661"/>
    <lineage>
        <taxon>Bacteria</taxon>
        <taxon>Pseudomonadati</taxon>
        <taxon>Pseudomonadota</taxon>
        <taxon>Gammaproteobacteria</taxon>
        <taxon>Vibrionales</taxon>
        <taxon>Vibrionaceae</taxon>
        <taxon>Photobacterium</taxon>
    </lineage>
</organism>
<dbReference type="Proteomes" id="UP000240989">
    <property type="component" value="Unassembled WGS sequence"/>
</dbReference>
<keyword evidence="3" id="KW-0132">Cell division</keyword>
<evidence type="ECO:0000256" key="9">
    <source>
        <dbReference type="PROSITE-ProRule" id="PRU01248"/>
    </source>
</evidence>
<keyword evidence="13" id="KW-1185">Reference proteome</keyword>
<evidence type="ECO:0000313" key="12">
    <source>
        <dbReference type="EMBL" id="PSX07055.1"/>
    </source>
</evidence>
<reference evidence="12 13" key="1">
    <citation type="submission" date="2018-01" db="EMBL/GenBank/DDBJ databases">
        <title>Whole genome sequencing of Histamine producing bacteria.</title>
        <authorList>
            <person name="Butler K."/>
        </authorList>
    </citation>
    <scope>NUCLEOTIDE SEQUENCE [LARGE SCALE GENOMIC DNA]</scope>
    <source>
        <strain evidence="12 13">A6-1</strain>
    </source>
</reference>
<dbReference type="Gene3D" id="1.10.443.10">
    <property type="entry name" value="Intergrase catalytic core"/>
    <property type="match status" value="1"/>
</dbReference>
<evidence type="ECO:0000313" key="13">
    <source>
        <dbReference type="Proteomes" id="UP000240989"/>
    </source>
</evidence>
<evidence type="ECO:0000256" key="6">
    <source>
        <dbReference type="ARBA" id="ARBA00023125"/>
    </source>
</evidence>
<keyword evidence="7" id="KW-0233">DNA recombination</keyword>